<dbReference type="InterPro" id="IPR052163">
    <property type="entry name" value="DGC-Regulatory_Protein"/>
</dbReference>
<dbReference type="InterPro" id="IPR029787">
    <property type="entry name" value="Nucleotide_cyclase"/>
</dbReference>
<reference evidence="2 3" key="1">
    <citation type="submission" date="2024-02" db="EMBL/GenBank/DDBJ databases">
        <title>Bacteria isolated from the canopy kelp, Nereocystis luetkeana.</title>
        <authorList>
            <person name="Pfister C.A."/>
            <person name="Younker I.T."/>
            <person name="Light S.H."/>
        </authorList>
    </citation>
    <scope>NUCLEOTIDE SEQUENCE [LARGE SCALE GENOMIC DNA]</scope>
    <source>
        <strain evidence="2 3">TI.2.07</strain>
    </source>
</reference>
<dbReference type="GO" id="GO:0052621">
    <property type="term" value="F:diguanylate cyclase activity"/>
    <property type="evidence" value="ECO:0007669"/>
    <property type="project" value="UniProtKB-EC"/>
</dbReference>
<accession>A0ABU9H8A4</accession>
<dbReference type="InterPro" id="IPR000160">
    <property type="entry name" value="GGDEF_dom"/>
</dbReference>
<evidence type="ECO:0000259" key="1">
    <source>
        <dbReference type="PROSITE" id="PS50887"/>
    </source>
</evidence>
<gene>
    <name evidence="2" type="ORF">V6255_03060</name>
</gene>
<organism evidence="2 3">
    <name type="scientific">Psychromonas arctica</name>
    <dbReference type="NCBI Taxonomy" id="168275"/>
    <lineage>
        <taxon>Bacteria</taxon>
        <taxon>Pseudomonadati</taxon>
        <taxon>Pseudomonadota</taxon>
        <taxon>Gammaproteobacteria</taxon>
        <taxon>Alteromonadales</taxon>
        <taxon>Psychromonadaceae</taxon>
        <taxon>Psychromonas</taxon>
    </lineage>
</organism>
<proteinExistence type="predicted"/>
<dbReference type="PROSITE" id="PS50887">
    <property type="entry name" value="GGDEF"/>
    <property type="match status" value="1"/>
</dbReference>
<dbReference type="Proteomes" id="UP001366060">
    <property type="component" value="Unassembled WGS sequence"/>
</dbReference>
<dbReference type="SMART" id="SM00267">
    <property type="entry name" value="GGDEF"/>
    <property type="match status" value="1"/>
</dbReference>
<dbReference type="RefSeq" id="WP_341626825.1">
    <property type="nucleotide sequence ID" value="NZ_JBAKBA010000004.1"/>
</dbReference>
<dbReference type="EC" id="2.7.7.65" evidence="2"/>
<dbReference type="Gene3D" id="3.30.70.270">
    <property type="match status" value="1"/>
</dbReference>
<dbReference type="PANTHER" id="PTHR46663">
    <property type="entry name" value="DIGUANYLATE CYCLASE DGCT-RELATED"/>
    <property type="match status" value="1"/>
</dbReference>
<feature type="domain" description="GGDEF" evidence="1">
    <location>
        <begin position="167"/>
        <end position="302"/>
    </location>
</feature>
<sequence length="302" mass="34155">MADKRLHLIVVTNDNDFFHWIASTIRVSNLTIETISQVAVDAISDIKVISDSDQLLIIEDKTYSKHFTKISQTFSSIDHELPLLVVTETYNNTMSKINAFAIIDTIVKPSLSIHSLEHAICSLLKDYKLTQRLKRLAHYDSLTGAANRYLFDDRMSEALKKAKREKQAFSLLFFDLNAFKSVNDNYGHEVGDLLLKHFVSQLNKVRRETDTLARLGGDEFCMLLPNTDKPSLLKLVDRIKEAFLLPLVDLGIELHIQSAIGGVNIQNQSISLLSPKEILKIADKCVYEAKKTSETHLVLETI</sequence>
<name>A0ABU9H8A4_9GAMM</name>
<keyword evidence="2" id="KW-0808">Transferase</keyword>
<evidence type="ECO:0000313" key="2">
    <source>
        <dbReference type="EMBL" id="MEL0658110.1"/>
    </source>
</evidence>
<dbReference type="EMBL" id="JBAKBA010000004">
    <property type="protein sequence ID" value="MEL0658110.1"/>
    <property type="molecule type" value="Genomic_DNA"/>
</dbReference>
<dbReference type="Pfam" id="PF00990">
    <property type="entry name" value="GGDEF"/>
    <property type="match status" value="1"/>
</dbReference>
<evidence type="ECO:0000313" key="3">
    <source>
        <dbReference type="Proteomes" id="UP001366060"/>
    </source>
</evidence>
<dbReference type="CDD" id="cd01949">
    <property type="entry name" value="GGDEF"/>
    <property type="match status" value="1"/>
</dbReference>
<protein>
    <submittedName>
        <fullName evidence="2">GGDEF domain-containing protein</fullName>
        <ecNumber evidence="2">2.7.7.65</ecNumber>
    </submittedName>
</protein>
<dbReference type="PANTHER" id="PTHR46663:SF2">
    <property type="entry name" value="GGDEF DOMAIN-CONTAINING PROTEIN"/>
    <property type="match status" value="1"/>
</dbReference>
<keyword evidence="2" id="KW-0548">Nucleotidyltransferase</keyword>
<dbReference type="SUPFAM" id="SSF55073">
    <property type="entry name" value="Nucleotide cyclase"/>
    <property type="match status" value="1"/>
</dbReference>
<comment type="caution">
    <text evidence="2">The sequence shown here is derived from an EMBL/GenBank/DDBJ whole genome shotgun (WGS) entry which is preliminary data.</text>
</comment>
<dbReference type="InterPro" id="IPR043128">
    <property type="entry name" value="Rev_trsase/Diguanyl_cyclase"/>
</dbReference>
<dbReference type="NCBIfam" id="TIGR00254">
    <property type="entry name" value="GGDEF"/>
    <property type="match status" value="1"/>
</dbReference>
<keyword evidence="3" id="KW-1185">Reference proteome</keyword>